<protein>
    <submittedName>
        <fullName evidence="2">Uncharacterized protein</fullName>
    </submittedName>
</protein>
<evidence type="ECO:0000313" key="2">
    <source>
        <dbReference type="EMBL" id="KZS01044.1"/>
    </source>
</evidence>
<accession>A0A162CYR3</accession>
<evidence type="ECO:0000256" key="1">
    <source>
        <dbReference type="SAM" id="MobiDB-lite"/>
    </source>
</evidence>
<dbReference type="OrthoDB" id="10034090at2759"/>
<keyword evidence="3" id="KW-1185">Reference proteome</keyword>
<dbReference type="Proteomes" id="UP000076858">
    <property type="component" value="Unassembled WGS sequence"/>
</dbReference>
<dbReference type="EMBL" id="LRGB01007757">
    <property type="protein sequence ID" value="KZS01044.1"/>
    <property type="molecule type" value="Genomic_DNA"/>
</dbReference>
<comment type="caution">
    <text evidence="2">The sequence shown here is derived from an EMBL/GenBank/DDBJ whole genome shotgun (WGS) entry which is preliminary data.</text>
</comment>
<reference evidence="2 3" key="1">
    <citation type="submission" date="2016-03" db="EMBL/GenBank/DDBJ databases">
        <title>EvidentialGene: Evidence-directed Construction of Genes on Genomes.</title>
        <authorList>
            <person name="Gilbert D.G."/>
            <person name="Choi J.-H."/>
            <person name="Mockaitis K."/>
            <person name="Colbourne J."/>
            <person name="Pfrender M."/>
        </authorList>
    </citation>
    <scope>NUCLEOTIDE SEQUENCE [LARGE SCALE GENOMIC DNA]</scope>
    <source>
        <strain evidence="2 3">Xinb3</strain>
        <tissue evidence="2">Complete organism</tissue>
    </source>
</reference>
<name>A0A162CYR3_9CRUS</name>
<proteinExistence type="predicted"/>
<organism evidence="2 3">
    <name type="scientific">Daphnia magna</name>
    <dbReference type="NCBI Taxonomy" id="35525"/>
    <lineage>
        <taxon>Eukaryota</taxon>
        <taxon>Metazoa</taxon>
        <taxon>Ecdysozoa</taxon>
        <taxon>Arthropoda</taxon>
        <taxon>Crustacea</taxon>
        <taxon>Branchiopoda</taxon>
        <taxon>Diplostraca</taxon>
        <taxon>Cladocera</taxon>
        <taxon>Anomopoda</taxon>
        <taxon>Daphniidae</taxon>
        <taxon>Daphnia</taxon>
    </lineage>
</organism>
<gene>
    <name evidence="2" type="ORF">APZ42_002417</name>
</gene>
<evidence type="ECO:0000313" key="3">
    <source>
        <dbReference type="Proteomes" id="UP000076858"/>
    </source>
</evidence>
<feature type="region of interest" description="Disordered" evidence="1">
    <location>
        <begin position="75"/>
        <end position="115"/>
    </location>
</feature>
<sequence length="128" mass="13636">MPGLPNRTSVPPPNVTMAYRQSGHVIQPQSNGVWNASYTTNCNTNWTSVPPASTAAQPVRQTFDVIARRRNPHYWTAAGTNNPAVSSPVGGNSPLTPTPTPSPATPSPISPAYPNRPVSVRFRVTSSC</sequence>
<feature type="compositionally biased region" description="Pro residues" evidence="1">
    <location>
        <begin position="96"/>
        <end position="111"/>
    </location>
</feature>
<dbReference type="AlphaFoldDB" id="A0A162CYR3"/>